<dbReference type="InterPro" id="IPR036277">
    <property type="entry name" value="SMC_hinge_sf"/>
</dbReference>
<keyword evidence="9 11" id="KW-0539">Nucleus</keyword>
<keyword evidence="10" id="KW-0131">Cell cycle</keyword>
<dbReference type="Gene3D" id="1.20.1060.20">
    <property type="match status" value="1"/>
</dbReference>
<dbReference type="Pfam" id="PF02463">
    <property type="entry name" value="SMC_N"/>
    <property type="match status" value="1"/>
</dbReference>
<dbReference type="InterPro" id="IPR024704">
    <property type="entry name" value="SMC"/>
</dbReference>
<feature type="coiled-coil region" evidence="12">
    <location>
        <begin position="289"/>
        <end position="316"/>
    </location>
</feature>
<dbReference type="InterPro" id="IPR027120">
    <property type="entry name" value="Smc2_ABC"/>
</dbReference>
<evidence type="ECO:0000256" key="9">
    <source>
        <dbReference type="ARBA" id="ARBA00023242"/>
    </source>
</evidence>
<dbReference type="RefSeq" id="XP_017778380.1">
    <property type="nucleotide sequence ID" value="XM_017922891.1"/>
</dbReference>
<organism evidence="14 15">
    <name type="scientific">Nicrophorus vespilloides</name>
    <name type="common">Boreal carrion beetle</name>
    <dbReference type="NCBI Taxonomy" id="110193"/>
    <lineage>
        <taxon>Eukaryota</taxon>
        <taxon>Metazoa</taxon>
        <taxon>Ecdysozoa</taxon>
        <taxon>Arthropoda</taxon>
        <taxon>Hexapoda</taxon>
        <taxon>Insecta</taxon>
        <taxon>Pterygota</taxon>
        <taxon>Neoptera</taxon>
        <taxon>Endopterygota</taxon>
        <taxon>Coleoptera</taxon>
        <taxon>Polyphaga</taxon>
        <taxon>Staphyliniformia</taxon>
        <taxon>Silphidae</taxon>
        <taxon>Nicrophorinae</taxon>
        <taxon>Nicrophorus</taxon>
    </lineage>
</organism>
<evidence type="ECO:0000256" key="11">
    <source>
        <dbReference type="PIRNR" id="PIRNR005719"/>
    </source>
</evidence>
<gene>
    <name evidence="15" type="primary">LOC108564020</name>
</gene>
<evidence type="ECO:0000256" key="2">
    <source>
        <dbReference type="ARBA" id="ARBA00005231"/>
    </source>
</evidence>
<evidence type="ECO:0000256" key="8">
    <source>
        <dbReference type="ARBA" id="ARBA00023067"/>
    </source>
</evidence>
<dbReference type="SMART" id="SM00968">
    <property type="entry name" value="SMC_hinge"/>
    <property type="match status" value="1"/>
</dbReference>
<keyword evidence="6" id="KW-0067">ATP-binding</keyword>
<keyword evidence="4" id="KW-0547">Nucleotide-binding</keyword>
<dbReference type="Gene3D" id="3.30.70.1620">
    <property type="match status" value="1"/>
</dbReference>
<dbReference type="InterPro" id="IPR027417">
    <property type="entry name" value="P-loop_NTPase"/>
</dbReference>
<comment type="subcellular location">
    <subcellularLocation>
        <location evidence="1 11">Nucleus</location>
    </subcellularLocation>
</comment>
<keyword evidence="5" id="KW-0498">Mitosis</keyword>
<evidence type="ECO:0000313" key="14">
    <source>
        <dbReference type="Proteomes" id="UP000695000"/>
    </source>
</evidence>
<dbReference type="PANTHER" id="PTHR43977">
    <property type="entry name" value="STRUCTURAL MAINTENANCE OF CHROMOSOMES PROTEIN 3"/>
    <property type="match status" value="1"/>
</dbReference>
<evidence type="ECO:0000256" key="10">
    <source>
        <dbReference type="ARBA" id="ARBA00023306"/>
    </source>
</evidence>
<keyword evidence="7 12" id="KW-0175">Coiled coil</keyword>
<dbReference type="SUPFAM" id="SSF52540">
    <property type="entry name" value="P-loop containing nucleoside triphosphate hydrolases"/>
    <property type="match status" value="1"/>
</dbReference>
<evidence type="ECO:0000256" key="5">
    <source>
        <dbReference type="ARBA" id="ARBA00022776"/>
    </source>
</evidence>
<keyword evidence="14" id="KW-1185">Reference proteome</keyword>
<evidence type="ECO:0000256" key="1">
    <source>
        <dbReference type="ARBA" id="ARBA00004123"/>
    </source>
</evidence>
<feature type="coiled-coil region" evidence="12">
    <location>
        <begin position="674"/>
        <end position="938"/>
    </location>
</feature>
<dbReference type="GeneID" id="108564020"/>
<evidence type="ECO:0000256" key="7">
    <source>
        <dbReference type="ARBA" id="ARBA00023054"/>
    </source>
</evidence>
<comment type="similarity">
    <text evidence="2">Belongs to the SMC family. SMC2 subfamily.</text>
</comment>
<dbReference type="SUPFAM" id="SSF75553">
    <property type="entry name" value="Smc hinge domain"/>
    <property type="match status" value="1"/>
</dbReference>
<dbReference type="Gene3D" id="3.40.50.300">
    <property type="entry name" value="P-loop containing nucleotide triphosphate hydrolases"/>
    <property type="match status" value="2"/>
</dbReference>
<proteinExistence type="inferred from homology"/>
<dbReference type="InterPro" id="IPR010935">
    <property type="entry name" value="SMC_hinge"/>
</dbReference>
<sequence length="1171" mass="133778">MYIKNMVLDGFKSYGKRVEINGFDKEFNAITGLNGTGKSNILDGICFLLGITNLGHVRAASLQDLIFKNGQAGVTKATVSVTFDNSDRAQSPSGFENMDEITVTRQVIMGGKNKYMINGSIVQNKRVQDLFCSVQLNVNNPHFLIMQGRVTKVLNMKPPEILAMLEEAAGTRMYETKRQSTQKCIERKDAKLNELQGVISEELNPKLQKLRNERQAYLEYQRVARELEHMTNLYQSWLFFSSKKKTVMAQEKLSAYEGKVSKIKENIEGNVAGIAAIMEEVQELSTRNEAEGSNNVQILEERVKEIEKQEAKVSAREKSAKDNIVAEEKHIAQMDKSCKDDKTTMMKKEQYMGETQSMFETLKKNDERDEAAFAHSQKKYMAICNGMEINEAGESESLHQQLMNARQEANTAITEMKTANMELQHCQKELNVKEKQLGTDSSDYNRNKASMNQVSKDLENLETKLNKLNFNEERFTELHESWKELHDGIRVDRQKVFEIESRRPNLRFTYRDPETNFNRSRVHGIICKLFEVVDPKFCTALETVAGSRLYNVVVEDDITSKLLLQKGNLQTRTTFIPLNKIRGEKIDNNTVKFAENLVGKDNIHTALSLIKYDPKLHAAMVYIFGGAFICTDMNVAKKVTFHDKIRKKCVTLDGDVTDPGGVLSGGAMQKGTPLLKIIDEVIKLENNVREKENIFRKVDADYKRLTDVKQSSYNPMMQQLELKQMELENVKRCLQQTSHHILQQEVESLRENIAKLTEKLNVCKETEKRCSAKTKELDGIMRDSHGYKERQLKEAEKEMNAMKAQSEKSRKEWQKREQEYEMLNLEIIELKKSIEATLKQIEEAKENVVRLKDELLEIQKEAAEINAELKENRDDLKKEKNEIALKNKEVQGKLAEKEKLVAKNYKLELDVKQCGHDLEKLQQEYKQAQTNETNIANTMQNIDNKNLQRAQEMQDSEADDLKGKIKSASDKHNKLGRTVNSKAQSMFDQEEKRYTTLMKKYKIVKQDRASLLQILEDLDKKKEEAIQLAYTQVKKDFGSIFGSLLPGSSASLAPPFGKTILQGLEVKVNLGGVWKESLTELSGGQRSLVALSLILSMLLFKPAPLYILDEVDAALDLSHTQNIGNMLKSHFKQSQFIIVSLKDGMFNNANVLFRTQFIDGMSNVVRTVNRR</sequence>
<name>A0ABM1MUY0_NICVS</name>
<dbReference type="CDD" id="cd03273">
    <property type="entry name" value="ABC_SMC2_euk"/>
    <property type="match status" value="1"/>
</dbReference>
<keyword evidence="3" id="KW-0132">Cell division</keyword>
<reference evidence="15" key="1">
    <citation type="submission" date="2025-08" db="UniProtKB">
        <authorList>
            <consortium name="RefSeq"/>
        </authorList>
    </citation>
    <scope>IDENTIFICATION</scope>
    <source>
        <tissue evidence="15">Whole Larva</tissue>
    </source>
</reference>
<dbReference type="Gene3D" id="1.10.287.620">
    <property type="entry name" value="Helix Hairpins"/>
    <property type="match status" value="1"/>
</dbReference>
<feature type="coiled-coil region" evidence="12">
    <location>
        <begin position="402"/>
        <end position="478"/>
    </location>
</feature>
<protein>
    <recommendedName>
        <fullName evidence="11">Structural maintenance of chromosomes protein</fullName>
    </recommendedName>
</protein>
<dbReference type="PIRSF" id="PIRSF005719">
    <property type="entry name" value="SMC"/>
    <property type="match status" value="1"/>
</dbReference>
<evidence type="ECO:0000259" key="13">
    <source>
        <dbReference type="SMART" id="SM00968"/>
    </source>
</evidence>
<keyword evidence="8" id="KW-0226">DNA condensation</keyword>
<dbReference type="Proteomes" id="UP000695000">
    <property type="component" value="Unplaced"/>
</dbReference>
<dbReference type="InterPro" id="IPR003395">
    <property type="entry name" value="RecF/RecN/SMC_N"/>
</dbReference>
<evidence type="ECO:0000256" key="6">
    <source>
        <dbReference type="ARBA" id="ARBA00022840"/>
    </source>
</evidence>
<dbReference type="Pfam" id="PF06470">
    <property type="entry name" value="SMC_hinge"/>
    <property type="match status" value="1"/>
</dbReference>
<evidence type="ECO:0000313" key="15">
    <source>
        <dbReference type="RefSeq" id="XP_017778380.1"/>
    </source>
</evidence>
<feature type="domain" description="SMC hinge" evidence="13">
    <location>
        <begin position="520"/>
        <end position="640"/>
    </location>
</feature>
<evidence type="ECO:0000256" key="12">
    <source>
        <dbReference type="SAM" id="Coils"/>
    </source>
</evidence>
<accession>A0ABM1MUY0</accession>
<evidence type="ECO:0000256" key="4">
    <source>
        <dbReference type="ARBA" id="ARBA00022741"/>
    </source>
</evidence>
<evidence type="ECO:0000256" key="3">
    <source>
        <dbReference type="ARBA" id="ARBA00022618"/>
    </source>
</evidence>